<gene>
    <name evidence="1" type="ORF">CXB51_023559</name>
</gene>
<organism evidence="1 2">
    <name type="scientific">Gossypium anomalum</name>
    <dbReference type="NCBI Taxonomy" id="47600"/>
    <lineage>
        <taxon>Eukaryota</taxon>
        <taxon>Viridiplantae</taxon>
        <taxon>Streptophyta</taxon>
        <taxon>Embryophyta</taxon>
        <taxon>Tracheophyta</taxon>
        <taxon>Spermatophyta</taxon>
        <taxon>Magnoliopsida</taxon>
        <taxon>eudicotyledons</taxon>
        <taxon>Gunneridae</taxon>
        <taxon>Pentapetalae</taxon>
        <taxon>rosids</taxon>
        <taxon>malvids</taxon>
        <taxon>Malvales</taxon>
        <taxon>Malvaceae</taxon>
        <taxon>Malvoideae</taxon>
        <taxon>Gossypium</taxon>
    </lineage>
</organism>
<reference evidence="1 2" key="1">
    <citation type="journal article" date="2021" name="bioRxiv">
        <title>The Gossypium anomalum genome as a resource for cotton improvement and evolutionary analysis of hybrid incompatibility.</title>
        <authorList>
            <person name="Grover C.E."/>
            <person name="Yuan D."/>
            <person name="Arick M.A."/>
            <person name="Miller E.R."/>
            <person name="Hu G."/>
            <person name="Peterson D.G."/>
            <person name="Wendel J.F."/>
            <person name="Udall J.A."/>
        </authorList>
    </citation>
    <scope>NUCLEOTIDE SEQUENCE [LARGE SCALE GENOMIC DNA]</scope>
    <source>
        <strain evidence="1">JFW-Udall</strain>
        <tissue evidence="1">Leaf</tissue>
    </source>
</reference>
<comment type="caution">
    <text evidence="1">The sequence shown here is derived from an EMBL/GenBank/DDBJ whole genome shotgun (WGS) entry which is preliminary data.</text>
</comment>
<protein>
    <submittedName>
        <fullName evidence="1">Uncharacterized protein</fullName>
    </submittedName>
</protein>
<proteinExistence type="predicted"/>
<evidence type="ECO:0000313" key="1">
    <source>
        <dbReference type="EMBL" id="KAG8483599.1"/>
    </source>
</evidence>
<dbReference type="AlphaFoldDB" id="A0A8J5YEL5"/>
<dbReference type="Proteomes" id="UP000701853">
    <property type="component" value="Chromosome 9"/>
</dbReference>
<evidence type="ECO:0000313" key="2">
    <source>
        <dbReference type="Proteomes" id="UP000701853"/>
    </source>
</evidence>
<name>A0A8J5YEL5_9ROSI</name>
<sequence length="73" mass="8685">MRPHSHDLMDEIFHTDDAKLAQSLQQVQKQFYKPAQQWHCRSEQFSACSTSQNLFVNQLPHTLEIRVSRCIHY</sequence>
<keyword evidence="2" id="KW-1185">Reference proteome</keyword>
<accession>A0A8J5YEL5</accession>
<dbReference type="EMBL" id="JAHUZN010000009">
    <property type="protein sequence ID" value="KAG8483599.1"/>
    <property type="molecule type" value="Genomic_DNA"/>
</dbReference>